<accession>A0A1F7GXJ8</accession>
<dbReference type="AlphaFoldDB" id="A0A1F7GXJ8"/>
<dbReference type="Proteomes" id="UP000177913">
    <property type="component" value="Unassembled WGS sequence"/>
</dbReference>
<comment type="caution">
    <text evidence="1">The sequence shown here is derived from an EMBL/GenBank/DDBJ whole genome shotgun (WGS) entry which is preliminary data.</text>
</comment>
<dbReference type="EMBL" id="MFZO01000049">
    <property type="protein sequence ID" value="OGK23266.1"/>
    <property type="molecule type" value="Genomic_DNA"/>
</dbReference>
<sequence>MQDALSSNYYIDTFESTNDYNKKVEVADVKPKKTLTPRVIWITPDSIPMRVLISLAQTKSPEIVTSKLDYK</sequence>
<name>A0A1F7GXJ8_9BACT</name>
<evidence type="ECO:0000313" key="2">
    <source>
        <dbReference type="Proteomes" id="UP000177913"/>
    </source>
</evidence>
<reference evidence="1 2" key="1">
    <citation type="journal article" date="2016" name="Nat. Commun.">
        <title>Thousands of microbial genomes shed light on interconnected biogeochemical processes in an aquifer system.</title>
        <authorList>
            <person name="Anantharaman K."/>
            <person name="Brown C.T."/>
            <person name="Hug L.A."/>
            <person name="Sharon I."/>
            <person name="Castelle C.J."/>
            <person name="Probst A.J."/>
            <person name="Thomas B.C."/>
            <person name="Singh A."/>
            <person name="Wilkins M.J."/>
            <person name="Karaoz U."/>
            <person name="Brodie E.L."/>
            <person name="Williams K.H."/>
            <person name="Hubbard S.S."/>
            <person name="Banfield J.F."/>
        </authorList>
    </citation>
    <scope>NUCLEOTIDE SEQUENCE [LARGE SCALE GENOMIC DNA]</scope>
</reference>
<proteinExistence type="predicted"/>
<protein>
    <submittedName>
        <fullName evidence="1">Uncharacterized protein</fullName>
    </submittedName>
</protein>
<organism evidence="1 2">
    <name type="scientific">Candidatus Roizmanbacteria bacterium RIFCSPHIGHO2_02_FULL_38_11</name>
    <dbReference type="NCBI Taxonomy" id="1802039"/>
    <lineage>
        <taxon>Bacteria</taxon>
        <taxon>Candidatus Roizmaniibacteriota</taxon>
    </lineage>
</organism>
<gene>
    <name evidence="1" type="ORF">A3C25_01205</name>
</gene>
<evidence type="ECO:0000313" key="1">
    <source>
        <dbReference type="EMBL" id="OGK23266.1"/>
    </source>
</evidence>